<dbReference type="InterPro" id="IPR002925">
    <property type="entry name" value="Dienelactn_hydro"/>
</dbReference>
<dbReference type="Proteomes" id="UP000013248">
    <property type="component" value="Unassembled WGS sequence"/>
</dbReference>
<dbReference type="EMBL" id="APRP01000012">
    <property type="protein sequence ID" value="ENX03321.1"/>
    <property type="molecule type" value="Genomic_DNA"/>
</dbReference>
<dbReference type="InterPro" id="IPR029058">
    <property type="entry name" value="AB_hydrolase_fold"/>
</dbReference>
<dbReference type="HOGENOM" id="CLU_1219271_0_0_6"/>
<dbReference type="GO" id="GO:0016787">
    <property type="term" value="F:hydrolase activity"/>
    <property type="evidence" value="ECO:0007669"/>
    <property type="project" value="InterPro"/>
</dbReference>
<dbReference type="PANTHER" id="PTHR46623:SF6">
    <property type="entry name" value="ALPHA_BETA-HYDROLASES SUPERFAMILY PROTEIN"/>
    <property type="match status" value="1"/>
</dbReference>
<gene>
    <name evidence="2" type="ORF">F900_00911</name>
</gene>
<dbReference type="Gene3D" id="3.40.50.1820">
    <property type="entry name" value="alpha/beta hydrolase"/>
    <property type="match status" value="1"/>
</dbReference>
<accession>N9NCH1</accession>
<dbReference type="eggNOG" id="COG0412">
    <property type="taxonomic scope" value="Bacteria"/>
</dbReference>
<dbReference type="SUPFAM" id="SSF53474">
    <property type="entry name" value="alpha/beta-Hydrolases"/>
    <property type="match status" value="1"/>
</dbReference>
<proteinExistence type="predicted"/>
<evidence type="ECO:0000313" key="2">
    <source>
        <dbReference type="EMBL" id="ENX03321.1"/>
    </source>
</evidence>
<dbReference type="InterPro" id="IPR051049">
    <property type="entry name" value="Dienelactone_hydrolase-like"/>
</dbReference>
<dbReference type="PANTHER" id="PTHR46623">
    <property type="entry name" value="CARBOXYMETHYLENEBUTENOLIDASE-RELATED"/>
    <property type="match status" value="1"/>
</dbReference>
<evidence type="ECO:0000313" key="3">
    <source>
        <dbReference type="Proteomes" id="UP000013248"/>
    </source>
</evidence>
<dbReference type="Pfam" id="PF01738">
    <property type="entry name" value="DLH"/>
    <property type="match status" value="1"/>
</dbReference>
<organism evidence="2 3">
    <name type="scientific">Acinetobacter modestus</name>
    <dbReference type="NCBI Taxonomy" id="1776740"/>
    <lineage>
        <taxon>Bacteria</taxon>
        <taxon>Pseudomonadati</taxon>
        <taxon>Pseudomonadota</taxon>
        <taxon>Gammaproteobacteria</taxon>
        <taxon>Moraxellales</taxon>
        <taxon>Moraxellaceae</taxon>
        <taxon>Acinetobacter</taxon>
    </lineage>
</organism>
<reference evidence="2 3" key="1">
    <citation type="submission" date="2013-02" db="EMBL/GenBank/DDBJ databases">
        <title>The Genome Sequence of Acinetobacter sp. ANC 3862.</title>
        <authorList>
            <consortium name="The Broad Institute Genome Sequencing Platform"/>
            <consortium name="The Broad Institute Genome Sequencing Center for Infectious Disease"/>
            <person name="Cerqueira G."/>
            <person name="Feldgarden M."/>
            <person name="Courvalin P."/>
            <person name="Perichon B."/>
            <person name="Grillot-Courvalin C."/>
            <person name="Clermont D."/>
            <person name="Rocha E."/>
            <person name="Yoon E.-J."/>
            <person name="Nemec A."/>
            <person name="Walker B."/>
            <person name="Young S.K."/>
            <person name="Zeng Q."/>
            <person name="Gargeya S."/>
            <person name="Fitzgerald M."/>
            <person name="Haas B."/>
            <person name="Abouelleil A."/>
            <person name="Alvarado L."/>
            <person name="Arachchi H.M."/>
            <person name="Berlin A.M."/>
            <person name="Chapman S.B."/>
            <person name="Dewar J."/>
            <person name="Goldberg J."/>
            <person name="Griggs A."/>
            <person name="Gujja S."/>
            <person name="Hansen M."/>
            <person name="Howarth C."/>
            <person name="Imamovic A."/>
            <person name="Larimer J."/>
            <person name="McCowan C."/>
            <person name="Murphy C."/>
            <person name="Neiman D."/>
            <person name="Pearson M."/>
            <person name="Priest M."/>
            <person name="Roberts A."/>
            <person name="Saif S."/>
            <person name="Shea T."/>
            <person name="Sisk P."/>
            <person name="Sykes S."/>
            <person name="Wortman J."/>
            <person name="Nusbaum C."/>
            <person name="Birren B."/>
        </authorList>
    </citation>
    <scope>NUCLEOTIDE SEQUENCE [LARGE SCALE GENOMIC DNA]</scope>
    <source>
        <strain evidence="2 3">ANC 3862</strain>
    </source>
</reference>
<comment type="caution">
    <text evidence="2">The sequence shown here is derived from an EMBL/GenBank/DDBJ whole genome shotgun (WGS) entry which is preliminary data.</text>
</comment>
<protein>
    <recommendedName>
        <fullName evidence="1">Dienelactone hydrolase domain-containing protein</fullName>
    </recommendedName>
</protein>
<dbReference type="PATRIC" id="fig|1217705.3.peg.872"/>
<dbReference type="AlphaFoldDB" id="N9NCH1"/>
<evidence type="ECO:0000259" key="1">
    <source>
        <dbReference type="Pfam" id="PF01738"/>
    </source>
</evidence>
<sequence length="255" mass="28745">MSLGILFYLTIHIVINSMKMILIRQMTEMEIKTITLPTRQIEVEVYAPAQSSEKTPAILLLHELFGILDVYREDAQDLANRGYLVYVPNLFSGGAVKYCIRAMVSKAGRINSADSEVNQEIHVLLDALKVDPRSNGRLGMLGQCLTGGYVIQMAKREDMLAPVVYHHSLGIEGAGVPKKESLDRVRILQGHWSTVDPFCPATKRNKLIQQLGDRVEAYTYNMPHGFRSVSRGLPEAKVVWQRTVDFFDRELKQNA</sequence>
<name>N9NCH1_9GAMM</name>
<feature type="domain" description="Dienelactone hydrolase" evidence="1">
    <location>
        <begin position="44"/>
        <end position="249"/>
    </location>
</feature>
<dbReference type="STRING" id="1217705.F900_00911"/>